<dbReference type="Pfam" id="PF01609">
    <property type="entry name" value="DDE_Tnp_1"/>
    <property type="match status" value="1"/>
</dbReference>
<protein>
    <submittedName>
        <fullName evidence="4">Transposase</fullName>
    </submittedName>
</protein>
<accession>A0ABT9Q209</accession>
<name>A0ABT9Q209_9HYPH</name>
<reference evidence="4 5" key="1">
    <citation type="submission" date="2023-07" db="EMBL/GenBank/DDBJ databases">
        <title>Sorghum-associated microbial communities from plants grown in Nebraska, USA.</title>
        <authorList>
            <person name="Schachtman D."/>
        </authorList>
    </citation>
    <scope>NUCLEOTIDE SEQUENCE [LARGE SCALE GENOMIC DNA]</scope>
    <source>
        <strain evidence="4 5">DS1307</strain>
    </source>
</reference>
<dbReference type="Pfam" id="PF13340">
    <property type="entry name" value="DUF4096"/>
    <property type="match status" value="1"/>
</dbReference>
<dbReference type="InterPro" id="IPR002559">
    <property type="entry name" value="Transposase_11"/>
</dbReference>
<evidence type="ECO:0000313" key="4">
    <source>
        <dbReference type="EMBL" id="MDP9840751.1"/>
    </source>
</evidence>
<proteinExistence type="predicted"/>
<feature type="compositionally biased region" description="Polar residues" evidence="1">
    <location>
        <begin position="117"/>
        <end position="126"/>
    </location>
</feature>
<organism evidence="4 5">
    <name type="scientific">Neorhizobium huautlense</name>
    <dbReference type="NCBI Taxonomy" id="67774"/>
    <lineage>
        <taxon>Bacteria</taxon>
        <taxon>Pseudomonadati</taxon>
        <taxon>Pseudomonadota</taxon>
        <taxon>Alphaproteobacteria</taxon>
        <taxon>Hyphomicrobiales</taxon>
        <taxon>Rhizobiaceae</taxon>
        <taxon>Rhizobium/Agrobacterium group</taxon>
        <taxon>Neorhizobium</taxon>
    </lineage>
</organism>
<evidence type="ECO:0000259" key="2">
    <source>
        <dbReference type="Pfam" id="PF01609"/>
    </source>
</evidence>
<keyword evidence="5" id="KW-1185">Reference proteome</keyword>
<dbReference type="NCBIfam" id="NF033580">
    <property type="entry name" value="transpos_IS5_3"/>
    <property type="match status" value="1"/>
</dbReference>
<dbReference type="InterPro" id="IPR025161">
    <property type="entry name" value="IS402-like_dom"/>
</dbReference>
<dbReference type="RefSeq" id="WP_306840244.1">
    <property type="nucleotide sequence ID" value="NZ_JAUSRF010000038.1"/>
</dbReference>
<dbReference type="PANTHER" id="PTHR30007:SF0">
    <property type="entry name" value="TRANSPOSASE"/>
    <property type="match status" value="1"/>
</dbReference>
<dbReference type="PANTHER" id="PTHR30007">
    <property type="entry name" value="PHP DOMAIN PROTEIN"/>
    <property type="match status" value="1"/>
</dbReference>
<evidence type="ECO:0000256" key="1">
    <source>
        <dbReference type="SAM" id="MobiDB-lite"/>
    </source>
</evidence>
<evidence type="ECO:0000313" key="5">
    <source>
        <dbReference type="Proteomes" id="UP001241472"/>
    </source>
</evidence>
<dbReference type="Proteomes" id="UP001241472">
    <property type="component" value="Unassembled WGS sequence"/>
</dbReference>
<evidence type="ECO:0000259" key="3">
    <source>
        <dbReference type="Pfam" id="PF13340"/>
    </source>
</evidence>
<feature type="domain" description="Insertion element IS402-like" evidence="3">
    <location>
        <begin position="21"/>
        <end position="93"/>
    </location>
</feature>
<dbReference type="EMBL" id="JAUSRF010000038">
    <property type="protein sequence ID" value="MDP9840751.1"/>
    <property type="molecule type" value="Genomic_DNA"/>
</dbReference>
<sequence>MWNPTTRRQYSRNQPRYETDLTDSEWEVLSPLFPPPARRGRKPVWPVREIVNAIFYVLRGGIPWRLIPKHLPPKSTVFGYFCRWRDTGLFTRINRRLVTMDRERIGRQASPSAAVLDSQSVKTTESGGPRGYDAGKKIKGRKRQAMVDMDGRALVLDPQLADIQDRDGAIPVLQVSRRSFPFVEKAFADMGYSGDRPQNATLVDVEIVRKPKDQVGFAVHPKRWVVERFFAWISRNRRLWKDPEATIKSAEAFLYAASIMTLTRRIARSSLILGRTLRQTGR</sequence>
<gene>
    <name evidence="4" type="ORF">J2T09_005539</name>
</gene>
<feature type="region of interest" description="Disordered" evidence="1">
    <location>
        <begin position="109"/>
        <end position="139"/>
    </location>
</feature>
<feature type="domain" description="Transposase IS4-like" evidence="2">
    <location>
        <begin position="111"/>
        <end position="258"/>
    </location>
</feature>
<comment type="caution">
    <text evidence="4">The sequence shown here is derived from an EMBL/GenBank/DDBJ whole genome shotgun (WGS) entry which is preliminary data.</text>
</comment>